<organism evidence="11 12">
    <name type="scientific">Spectribacter acetivorans</name>
    <dbReference type="NCBI Taxonomy" id="3075603"/>
    <lineage>
        <taxon>Bacteria</taxon>
        <taxon>Pseudomonadati</taxon>
        <taxon>Pseudomonadota</taxon>
        <taxon>Gammaproteobacteria</taxon>
        <taxon>Salinisphaerales</taxon>
        <taxon>Salinisphaeraceae</taxon>
        <taxon>Spectribacter</taxon>
    </lineage>
</organism>
<keyword evidence="7 10" id="KW-0574">Periplasm</keyword>
<evidence type="ECO:0000256" key="6">
    <source>
        <dbReference type="ARBA" id="ARBA00022729"/>
    </source>
</evidence>
<evidence type="ECO:0000313" key="11">
    <source>
        <dbReference type="EMBL" id="MDT0616910.1"/>
    </source>
</evidence>
<gene>
    <name evidence="10 11" type="primary">lolA</name>
    <name evidence="11" type="ORF">RM531_00340</name>
</gene>
<evidence type="ECO:0000256" key="3">
    <source>
        <dbReference type="ARBA" id="ARBA00011245"/>
    </source>
</evidence>
<dbReference type="InterPro" id="IPR029046">
    <property type="entry name" value="LolA/LolB/LppX"/>
</dbReference>
<evidence type="ECO:0000256" key="1">
    <source>
        <dbReference type="ARBA" id="ARBA00004418"/>
    </source>
</evidence>
<evidence type="ECO:0000256" key="2">
    <source>
        <dbReference type="ARBA" id="ARBA00007615"/>
    </source>
</evidence>
<evidence type="ECO:0000256" key="10">
    <source>
        <dbReference type="HAMAP-Rule" id="MF_00240"/>
    </source>
</evidence>
<evidence type="ECO:0000256" key="9">
    <source>
        <dbReference type="ARBA" id="ARBA00023186"/>
    </source>
</evidence>
<dbReference type="Pfam" id="PF03548">
    <property type="entry name" value="LolA"/>
    <property type="match status" value="1"/>
</dbReference>
<dbReference type="PANTHER" id="PTHR35869">
    <property type="entry name" value="OUTER-MEMBRANE LIPOPROTEIN CARRIER PROTEIN"/>
    <property type="match status" value="1"/>
</dbReference>
<accession>A0ABU3B4C0</accession>
<dbReference type="EMBL" id="JAVRHY010000001">
    <property type="protein sequence ID" value="MDT0616910.1"/>
    <property type="molecule type" value="Genomic_DNA"/>
</dbReference>
<dbReference type="NCBIfam" id="TIGR00547">
    <property type="entry name" value="lolA"/>
    <property type="match status" value="1"/>
</dbReference>
<comment type="similarity">
    <text evidence="2 10">Belongs to the LolA family.</text>
</comment>
<dbReference type="HAMAP" id="MF_00240">
    <property type="entry name" value="LolA"/>
    <property type="match status" value="1"/>
</dbReference>
<keyword evidence="9 10" id="KW-0143">Chaperone</keyword>
<dbReference type="InterPro" id="IPR018323">
    <property type="entry name" value="OM_lipoprot_carrier_LolA_Pbac"/>
</dbReference>
<evidence type="ECO:0000313" key="12">
    <source>
        <dbReference type="Proteomes" id="UP001259982"/>
    </source>
</evidence>
<keyword evidence="6 10" id="KW-0732">Signal</keyword>
<feature type="signal peptide" evidence="10">
    <location>
        <begin position="1"/>
        <end position="20"/>
    </location>
</feature>
<dbReference type="Proteomes" id="UP001259982">
    <property type="component" value="Unassembled WGS sequence"/>
</dbReference>
<dbReference type="SUPFAM" id="SSF89392">
    <property type="entry name" value="Prokaryotic lipoproteins and lipoprotein localization factors"/>
    <property type="match status" value="1"/>
</dbReference>
<evidence type="ECO:0000256" key="5">
    <source>
        <dbReference type="ARBA" id="ARBA00022448"/>
    </source>
</evidence>
<dbReference type="PANTHER" id="PTHR35869:SF1">
    <property type="entry name" value="OUTER-MEMBRANE LIPOPROTEIN CARRIER PROTEIN"/>
    <property type="match status" value="1"/>
</dbReference>
<keyword evidence="8 10" id="KW-0653">Protein transport</keyword>
<keyword evidence="11" id="KW-0449">Lipoprotein</keyword>
<dbReference type="InterPro" id="IPR004564">
    <property type="entry name" value="OM_lipoprot_carrier_LolA-like"/>
</dbReference>
<keyword evidence="12" id="KW-1185">Reference proteome</keyword>
<dbReference type="Gene3D" id="2.50.20.10">
    <property type="entry name" value="Lipoprotein localisation LolA/LolB/LppX"/>
    <property type="match status" value="1"/>
</dbReference>
<comment type="subcellular location">
    <subcellularLocation>
        <location evidence="1 10">Periplasm</location>
    </subcellularLocation>
</comment>
<comment type="function">
    <text evidence="10">Participates in the translocation of lipoproteins from the inner membrane to the outer membrane. Only forms a complex with a lipoprotein if the residue after the N-terminal Cys is not an aspartate (The Asp acts as a targeting signal to indicate that the lipoprotein should stay in the inner membrane).</text>
</comment>
<dbReference type="CDD" id="cd16325">
    <property type="entry name" value="LolA"/>
    <property type="match status" value="1"/>
</dbReference>
<name>A0ABU3B4C0_9GAMM</name>
<reference evidence="11 12" key="1">
    <citation type="submission" date="2023-09" db="EMBL/GenBank/DDBJ databases">
        <authorList>
            <person name="Rey-Velasco X."/>
        </authorList>
    </citation>
    <scope>NUCLEOTIDE SEQUENCE [LARGE SCALE GENOMIC DNA]</scope>
    <source>
        <strain evidence="11 12">P385</strain>
    </source>
</reference>
<sequence length="210" mass="23461" precursor="true">MRYLRLVFLVVMAVAMPAHAGEGEDALQAFYQNVDTLRADFEQVQVDEDGATIQRTAGEFLLARPDRFRWSYREPYEQIIVSDGDAFYFHDVDLSQVTVRDVDRSLRATPAQLLAGGKALESAFRIEEAGRRDGLAWVTLTPREGDGDFTEIRIGFDGSRPARMELDDQLGQTTQIKFTDVVVDAEIAPARFTLEIPDDATVVDGRGEGQ</sequence>
<feature type="chain" id="PRO_5044901319" description="Outer-membrane lipoprotein carrier protein" evidence="10">
    <location>
        <begin position="21"/>
        <end position="210"/>
    </location>
</feature>
<protein>
    <recommendedName>
        <fullName evidence="4 10">Outer-membrane lipoprotein carrier protein</fullName>
    </recommendedName>
</protein>
<evidence type="ECO:0000256" key="4">
    <source>
        <dbReference type="ARBA" id="ARBA00014035"/>
    </source>
</evidence>
<evidence type="ECO:0000256" key="8">
    <source>
        <dbReference type="ARBA" id="ARBA00022927"/>
    </source>
</evidence>
<comment type="caution">
    <text evidence="11">The sequence shown here is derived from an EMBL/GenBank/DDBJ whole genome shotgun (WGS) entry which is preliminary data.</text>
</comment>
<proteinExistence type="inferred from homology"/>
<keyword evidence="5 10" id="KW-0813">Transport</keyword>
<evidence type="ECO:0000256" key="7">
    <source>
        <dbReference type="ARBA" id="ARBA00022764"/>
    </source>
</evidence>
<dbReference type="RefSeq" id="WP_311656425.1">
    <property type="nucleotide sequence ID" value="NZ_JAVRHY010000001.1"/>
</dbReference>
<comment type="subunit">
    <text evidence="3 10">Monomer.</text>
</comment>